<evidence type="ECO:0000256" key="1">
    <source>
        <dbReference type="SAM" id="SignalP"/>
    </source>
</evidence>
<name>A0ABU1K7E0_9FLAO</name>
<dbReference type="RefSeq" id="WP_309729025.1">
    <property type="nucleotide sequence ID" value="NZ_JAVDQA010000006.1"/>
</dbReference>
<feature type="signal peptide" evidence="1">
    <location>
        <begin position="1"/>
        <end position="25"/>
    </location>
</feature>
<accession>A0ABU1K7E0</accession>
<proteinExistence type="predicted"/>
<evidence type="ECO:0000313" key="3">
    <source>
        <dbReference type="Proteomes" id="UP001257659"/>
    </source>
</evidence>
<keyword evidence="1" id="KW-0732">Signal</keyword>
<organism evidence="2 3">
    <name type="scientific">Mesonia maritima</name>
    <dbReference type="NCBI Taxonomy" id="1793873"/>
    <lineage>
        <taxon>Bacteria</taxon>
        <taxon>Pseudomonadati</taxon>
        <taxon>Bacteroidota</taxon>
        <taxon>Flavobacteriia</taxon>
        <taxon>Flavobacteriales</taxon>
        <taxon>Flavobacteriaceae</taxon>
        <taxon>Mesonia</taxon>
    </lineage>
</organism>
<protein>
    <submittedName>
        <fullName evidence="2">Uncharacterized protein</fullName>
    </submittedName>
</protein>
<gene>
    <name evidence="2" type="ORF">GGR31_002202</name>
</gene>
<feature type="chain" id="PRO_5046235315" evidence="1">
    <location>
        <begin position="26"/>
        <end position="142"/>
    </location>
</feature>
<sequence length="142" mass="16943">MIKTFFKYLLSLCLLLISVHSTSYAHSYQENTKLSFTNFLESTCNSSAENFNTKAEFQYKPASSGSEKEYEIKGIDVEVEEYEWISLKKYLENNHSKITALFYTFFSESIIEEVEQKKKYPYHDLQYPHFRPLYIQFCVYRI</sequence>
<comment type="caution">
    <text evidence="2">The sequence shown here is derived from an EMBL/GenBank/DDBJ whole genome shotgun (WGS) entry which is preliminary data.</text>
</comment>
<dbReference type="Proteomes" id="UP001257659">
    <property type="component" value="Unassembled WGS sequence"/>
</dbReference>
<keyword evidence="3" id="KW-1185">Reference proteome</keyword>
<evidence type="ECO:0000313" key="2">
    <source>
        <dbReference type="EMBL" id="MDR6301533.1"/>
    </source>
</evidence>
<dbReference type="EMBL" id="JAVDQA010000006">
    <property type="protein sequence ID" value="MDR6301533.1"/>
    <property type="molecule type" value="Genomic_DNA"/>
</dbReference>
<reference evidence="2 3" key="1">
    <citation type="submission" date="2023-07" db="EMBL/GenBank/DDBJ databases">
        <title>Genomic Encyclopedia of Type Strains, Phase IV (KMG-IV): sequencing the most valuable type-strain genomes for metagenomic binning, comparative biology and taxonomic classification.</title>
        <authorList>
            <person name="Goeker M."/>
        </authorList>
    </citation>
    <scope>NUCLEOTIDE SEQUENCE [LARGE SCALE GENOMIC DNA]</scope>
    <source>
        <strain evidence="2 3">DSM 102814</strain>
    </source>
</reference>